<sequence length="36" mass="3940">MRTDRSGVQRILLVAGLPCPSHRLTVAALLLFTPVH</sequence>
<reference evidence="1" key="2">
    <citation type="journal article" date="2015" name="Fish Shellfish Immunol.">
        <title>Early steps in the European eel (Anguilla anguilla)-Vibrio vulnificus interaction in the gills: Role of the RtxA13 toxin.</title>
        <authorList>
            <person name="Callol A."/>
            <person name="Pajuelo D."/>
            <person name="Ebbesson L."/>
            <person name="Teles M."/>
            <person name="MacKenzie S."/>
            <person name="Amaro C."/>
        </authorList>
    </citation>
    <scope>NUCLEOTIDE SEQUENCE</scope>
</reference>
<evidence type="ECO:0000313" key="1">
    <source>
        <dbReference type="EMBL" id="JAH00423.1"/>
    </source>
</evidence>
<proteinExistence type="predicted"/>
<dbReference type="EMBL" id="GBXM01108154">
    <property type="protein sequence ID" value="JAH00423.1"/>
    <property type="molecule type" value="Transcribed_RNA"/>
</dbReference>
<reference evidence="1" key="1">
    <citation type="submission" date="2014-11" db="EMBL/GenBank/DDBJ databases">
        <authorList>
            <person name="Amaro Gonzalez C."/>
        </authorList>
    </citation>
    <scope>NUCLEOTIDE SEQUENCE</scope>
</reference>
<protein>
    <submittedName>
        <fullName evidence="1">Uncharacterized protein</fullName>
    </submittedName>
</protein>
<dbReference type="AlphaFoldDB" id="A0A0E9P9A9"/>
<name>A0A0E9P9A9_ANGAN</name>
<organism evidence="1">
    <name type="scientific">Anguilla anguilla</name>
    <name type="common">European freshwater eel</name>
    <name type="synonym">Muraena anguilla</name>
    <dbReference type="NCBI Taxonomy" id="7936"/>
    <lineage>
        <taxon>Eukaryota</taxon>
        <taxon>Metazoa</taxon>
        <taxon>Chordata</taxon>
        <taxon>Craniata</taxon>
        <taxon>Vertebrata</taxon>
        <taxon>Euteleostomi</taxon>
        <taxon>Actinopterygii</taxon>
        <taxon>Neopterygii</taxon>
        <taxon>Teleostei</taxon>
        <taxon>Anguilliformes</taxon>
        <taxon>Anguillidae</taxon>
        <taxon>Anguilla</taxon>
    </lineage>
</organism>
<accession>A0A0E9P9A9</accession>